<evidence type="ECO:0000313" key="2">
    <source>
        <dbReference type="Proteomes" id="UP000001660"/>
    </source>
</evidence>
<gene>
    <name evidence="1" type="ORF">NIDE2783</name>
</gene>
<dbReference type="EMBL" id="FP929003">
    <property type="protein sequence ID" value="CBK42488.1"/>
    <property type="molecule type" value="Genomic_DNA"/>
</dbReference>
<dbReference type="STRING" id="330214.NIDE2783"/>
<dbReference type="AlphaFoldDB" id="D8PGV1"/>
<protein>
    <submittedName>
        <fullName evidence="1">Uncharacterized protein</fullName>
    </submittedName>
</protein>
<reference evidence="1 2" key="1">
    <citation type="journal article" date="2010" name="Proc. Natl. Acad. Sci. U.S.A.">
        <title>A Nitrospira metagenome illuminates the physiology and evolution of globally important nitrite-oxidizing bacteria.</title>
        <authorList>
            <person name="Lucker S."/>
            <person name="Wagner M."/>
            <person name="Maixner F."/>
            <person name="Pelletier E."/>
            <person name="Koch H."/>
            <person name="Vacherie B."/>
            <person name="Rattei T."/>
            <person name="Sinninghe Damste J."/>
            <person name="Spieck E."/>
            <person name="Le Paslier D."/>
            <person name="Daims H."/>
        </authorList>
    </citation>
    <scope>NUCLEOTIDE SEQUENCE [LARGE SCALE GENOMIC DNA]</scope>
</reference>
<dbReference type="KEGG" id="nde:NIDE2783"/>
<dbReference type="HOGENOM" id="CLU_2877459_0_0_0"/>
<organism evidence="1 2">
    <name type="scientific">Nitrospira defluvii</name>
    <dbReference type="NCBI Taxonomy" id="330214"/>
    <lineage>
        <taxon>Bacteria</taxon>
        <taxon>Pseudomonadati</taxon>
        <taxon>Nitrospirota</taxon>
        <taxon>Nitrospiria</taxon>
        <taxon>Nitrospirales</taxon>
        <taxon>Nitrospiraceae</taxon>
        <taxon>Nitrospira</taxon>
    </lineage>
</organism>
<evidence type="ECO:0000313" key="1">
    <source>
        <dbReference type="EMBL" id="CBK42488.1"/>
    </source>
</evidence>
<accession>D8PGV1</accession>
<keyword evidence="2" id="KW-1185">Reference proteome</keyword>
<name>D8PGV1_9BACT</name>
<proteinExistence type="predicted"/>
<sequence length="63" mass="7245">MSSCGQQKDIPDVRLQDLTLILGWEIEEVWHDSSPRSRNARPQKALVRRAHLGNHQAGLLRFI</sequence>
<dbReference type="Proteomes" id="UP000001660">
    <property type="component" value="Chromosome"/>
</dbReference>